<proteinExistence type="predicted"/>
<reference evidence="3 4" key="1">
    <citation type="submission" date="2021-01" db="EMBL/GenBank/DDBJ databases">
        <title>Whole genome shotgun sequence of Actinoplanes deccanensis NBRC 13994.</title>
        <authorList>
            <person name="Komaki H."/>
            <person name="Tamura T."/>
        </authorList>
    </citation>
    <scope>NUCLEOTIDE SEQUENCE [LARGE SCALE GENOMIC DNA]</scope>
    <source>
        <strain evidence="3 4">NBRC 13994</strain>
    </source>
</reference>
<protein>
    <submittedName>
        <fullName evidence="3">Integral membrane transferase</fullName>
    </submittedName>
</protein>
<feature type="transmembrane region" description="Helical" evidence="1">
    <location>
        <begin position="204"/>
        <end position="222"/>
    </location>
</feature>
<evidence type="ECO:0000256" key="1">
    <source>
        <dbReference type="SAM" id="Phobius"/>
    </source>
</evidence>
<name>A0ABQ3YAU7_9ACTN</name>
<sequence length="375" mass="41812">MAESRRDRYFDLLRVLAIIRVSVYHMFPFAVLELVFPSMGVMFALAGSLMANSLASKPSALSVVWGRVRRLLPAYWVLGLFVVPAMLLAGWDERPALWHLIAWVVPFVSPPSSDFGLQAQEVIWYLVTYLWLVALSPVLLWLYRRARPVTVVLPLALLLALTVWPVWPANPNFQEVGTDLLMYAGCWILGFAHRDGSLRRISGWLVAALAIVCVAGALVWAHRHPDDGVLQDMPVAYGVYQIGFVLALLRIQPSMAWLAKRRGLDNWVTLINARAVTVYLWNNVAIALCFPIGDALNTWMFGELGEEISYCVVALALLINAVLFFGWVEDLAAKRRLRFLPWPQPAAVPAVPAPAPVGRATVRVPAYATAARHRP</sequence>
<evidence type="ECO:0000313" key="3">
    <source>
        <dbReference type="EMBL" id="GID76950.1"/>
    </source>
</evidence>
<organism evidence="3 4">
    <name type="scientific">Paractinoplanes deccanensis</name>
    <dbReference type="NCBI Taxonomy" id="113561"/>
    <lineage>
        <taxon>Bacteria</taxon>
        <taxon>Bacillati</taxon>
        <taxon>Actinomycetota</taxon>
        <taxon>Actinomycetes</taxon>
        <taxon>Micromonosporales</taxon>
        <taxon>Micromonosporaceae</taxon>
        <taxon>Paractinoplanes</taxon>
    </lineage>
</organism>
<feature type="transmembrane region" description="Helical" evidence="1">
    <location>
        <begin position="308"/>
        <end position="328"/>
    </location>
</feature>
<keyword evidence="1" id="KW-0812">Transmembrane</keyword>
<feature type="transmembrane region" description="Helical" evidence="1">
    <location>
        <begin position="122"/>
        <end position="142"/>
    </location>
</feature>
<dbReference type="Pfam" id="PF01757">
    <property type="entry name" value="Acyl_transf_3"/>
    <property type="match status" value="1"/>
</dbReference>
<keyword evidence="1" id="KW-0472">Membrane</keyword>
<feature type="transmembrane region" description="Helical" evidence="1">
    <location>
        <begin position="271"/>
        <end position="293"/>
    </location>
</feature>
<keyword evidence="1" id="KW-1133">Transmembrane helix</keyword>
<feature type="transmembrane region" description="Helical" evidence="1">
    <location>
        <begin position="149"/>
        <end position="167"/>
    </location>
</feature>
<dbReference type="InterPro" id="IPR002656">
    <property type="entry name" value="Acyl_transf_3_dom"/>
</dbReference>
<dbReference type="Proteomes" id="UP000609879">
    <property type="component" value="Unassembled WGS sequence"/>
</dbReference>
<keyword evidence="4" id="KW-1185">Reference proteome</keyword>
<evidence type="ECO:0000313" key="4">
    <source>
        <dbReference type="Proteomes" id="UP000609879"/>
    </source>
</evidence>
<dbReference type="GO" id="GO:0016740">
    <property type="term" value="F:transferase activity"/>
    <property type="evidence" value="ECO:0007669"/>
    <property type="project" value="UniProtKB-KW"/>
</dbReference>
<feature type="domain" description="Acyltransferase 3" evidence="2">
    <location>
        <begin position="8"/>
        <end position="317"/>
    </location>
</feature>
<keyword evidence="3" id="KW-0808">Transferase</keyword>
<dbReference type="RefSeq" id="WP_203770311.1">
    <property type="nucleotide sequence ID" value="NZ_BAAABO010000020.1"/>
</dbReference>
<dbReference type="EMBL" id="BOMI01000112">
    <property type="protein sequence ID" value="GID76950.1"/>
    <property type="molecule type" value="Genomic_DNA"/>
</dbReference>
<evidence type="ECO:0000259" key="2">
    <source>
        <dbReference type="Pfam" id="PF01757"/>
    </source>
</evidence>
<feature type="transmembrane region" description="Helical" evidence="1">
    <location>
        <begin position="234"/>
        <end position="251"/>
    </location>
</feature>
<feature type="transmembrane region" description="Helical" evidence="1">
    <location>
        <begin position="173"/>
        <end position="192"/>
    </location>
</feature>
<feature type="transmembrane region" description="Helical" evidence="1">
    <location>
        <begin position="72"/>
        <end position="91"/>
    </location>
</feature>
<accession>A0ABQ3YAU7</accession>
<comment type="caution">
    <text evidence="3">The sequence shown here is derived from an EMBL/GenBank/DDBJ whole genome shotgun (WGS) entry which is preliminary data.</text>
</comment>
<gene>
    <name evidence="3" type="ORF">Ade02nite_55910</name>
</gene>